<keyword evidence="3" id="KW-0574">Periplasm</keyword>
<dbReference type="Pfam" id="PF03968">
    <property type="entry name" value="LptD_N"/>
    <property type="match status" value="1"/>
</dbReference>
<dbReference type="EMBL" id="JAACYA010000001">
    <property type="protein sequence ID" value="MBK3331456.1"/>
    <property type="molecule type" value="Genomic_DNA"/>
</dbReference>
<evidence type="ECO:0000256" key="1">
    <source>
        <dbReference type="ARBA" id="ARBA00022448"/>
    </source>
</evidence>
<sequence length="141" mass="16365">MLLSYAQTKKPVVIEADTLRYDKKAQIAIYEGNVTVKSDDFRLFSEKLKIFLDENGDIKKIIAEGNVRFYKGNRKGKSDRAEYYRNKDLIVLLGNAELQQDNNIIEGDEIIYHMDTEKAEVVGKNKRVRTIFFPEEKGKKK</sequence>
<dbReference type="InterPro" id="IPR014340">
    <property type="entry name" value="LptA"/>
</dbReference>
<dbReference type="PANTHER" id="PTHR36504">
    <property type="entry name" value="LIPOPOLYSACCHARIDE EXPORT SYSTEM PROTEIN LPTA"/>
    <property type="match status" value="1"/>
</dbReference>
<evidence type="ECO:0000256" key="3">
    <source>
        <dbReference type="ARBA" id="ARBA00022764"/>
    </source>
</evidence>
<feature type="domain" description="Organic solvent tolerance-like N-terminal" evidence="4">
    <location>
        <begin position="14"/>
        <end position="117"/>
    </location>
</feature>
<evidence type="ECO:0000313" key="6">
    <source>
        <dbReference type="Proteomes" id="UP000772812"/>
    </source>
</evidence>
<dbReference type="PANTHER" id="PTHR36504:SF1">
    <property type="entry name" value="LIPOPOLYSACCHARIDE EXPORT SYSTEM PROTEIN LPTA"/>
    <property type="match status" value="1"/>
</dbReference>
<evidence type="ECO:0000313" key="5">
    <source>
        <dbReference type="EMBL" id="MBK3331456.1"/>
    </source>
</evidence>
<protein>
    <submittedName>
        <fullName evidence="5">Lipopolysaccharide transport periplasmic protein LptA</fullName>
    </submittedName>
</protein>
<proteinExistence type="predicted"/>
<comment type="caution">
    <text evidence="5">The sequence shown here is derived from an EMBL/GenBank/DDBJ whole genome shotgun (WGS) entry which is preliminary data.</text>
</comment>
<keyword evidence="1" id="KW-0813">Transport</keyword>
<evidence type="ECO:0000256" key="2">
    <source>
        <dbReference type="ARBA" id="ARBA00022729"/>
    </source>
</evidence>
<dbReference type="NCBIfam" id="TIGR03002">
    <property type="entry name" value="outer_YhbN_LptA"/>
    <property type="match status" value="1"/>
</dbReference>
<organism evidence="5 6">
    <name type="scientific">Persephonella atlantica</name>
    <dbReference type="NCBI Taxonomy" id="2699429"/>
    <lineage>
        <taxon>Bacteria</taxon>
        <taxon>Pseudomonadati</taxon>
        <taxon>Aquificota</taxon>
        <taxon>Aquificia</taxon>
        <taxon>Aquificales</taxon>
        <taxon>Hydrogenothermaceae</taxon>
        <taxon>Persephonella</taxon>
    </lineage>
</organism>
<dbReference type="InterPro" id="IPR052037">
    <property type="entry name" value="LPS_export_LptA"/>
</dbReference>
<accession>A0ABS1GER7</accession>
<evidence type="ECO:0000259" key="4">
    <source>
        <dbReference type="Pfam" id="PF03968"/>
    </source>
</evidence>
<gene>
    <name evidence="5" type="primary">lptA</name>
    <name evidence="5" type="ORF">GWK41_00065</name>
</gene>
<reference evidence="5 6" key="1">
    <citation type="journal article" date="2021" name="Syst. Appl. Microbiol.">
        <title>Persephonella atlantica sp. nov.: How to adapt to physico-chemical gradients in high temperature hydrothermal habitats.</title>
        <authorList>
            <person name="Francois D.X."/>
            <person name="Godfroy A."/>
            <person name="Mathien C."/>
            <person name="Aube J."/>
            <person name="Cathalot C."/>
            <person name="Lesongeur F."/>
            <person name="L'Haridon S."/>
            <person name="Philippon X."/>
            <person name="Roussel E.G."/>
        </authorList>
    </citation>
    <scope>NUCLEOTIDE SEQUENCE [LARGE SCALE GENOMIC DNA]</scope>
    <source>
        <strain evidence="5 6">MO1340</strain>
    </source>
</reference>
<keyword evidence="6" id="KW-1185">Reference proteome</keyword>
<dbReference type="InterPro" id="IPR005653">
    <property type="entry name" value="OstA-like_N"/>
</dbReference>
<keyword evidence="2" id="KW-0732">Signal</keyword>
<dbReference type="Proteomes" id="UP000772812">
    <property type="component" value="Unassembled WGS sequence"/>
</dbReference>
<name>A0ABS1GER7_9AQUI</name>
<dbReference type="Gene3D" id="2.60.450.10">
    <property type="entry name" value="Lipopolysaccharide (LPS) transport protein A like domain"/>
    <property type="match status" value="1"/>
</dbReference>